<feature type="compositionally biased region" description="Low complexity" evidence="1">
    <location>
        <begin position="28"/>
        <end position="41"/>
    </location>
</feature>
<protein>
    <submittedName>
        <fullName evidence="2">Uncharacterized protein</fullName>
    </submittedName>
</protein>
<organism evidence="2 3">
    <name type="scientific">Sphingomonas melonis</name>
    <dbReference type="NCBI Taxonomy" id="152682"/>
    <lineage>
        <taxon>Bacteria</taxon>
        <taxon>Pseudomonadati</taxon>
        <taxon>Pseudomonadota</taxon>
        <taxon>Alphaproteobacteria</taxon>
        <taxon>Sphingomonadales</taxon>
        <taxon>Sphingomonadaceae</taxon>
        <taxon>Sphingomonas</taxon>
    </lineage>
</organism>
<sequence length="57" mass="6224">MGSTFKLWNSSPARGRWHAEGMTEGADTLPTTSLTSPSVTPFGRATSPWRGRKLFKA</sequence>
<proteinExistence type="predicted"/>
<name>A0A7Y9FL53_9SPHN</name>
<feature type="region of interest" description="Disordered" evidence="1">
    <location>
        <begin position="1"/>
        <end position="57"/>
    </location>
</feature>
<reference evidence="2 3" key="2">
    <citation type="submission" date="2020-08" db="EMBL/GenBank/DDBJ databases">
        <title>The Agave Microbiome: Exploring the role of microbial communities in plant adaptations to desert environments.</title>
        <authorList>
            <person name="Partida-Martinez L.P."/>
        </authorList>
    </citation>
    <scope>NUCLEOTIDE SEQUENCE [LARGE SCALE GENOMIC DNA]</scope>
    <source>
        <strain evidence="2 3">AS2.3</strain>
    </source>
</reference>
<dbReference type="EMBL" id="JACCBY010000001">
    <property type="protein sequence ID" value="NYD89280.1"/>
    <property type="molecule type" value="Genomic_DNA"/>
</dbReference>
<gene>
    <name evidence="2" type="ORF">HD841_001049</name>
</gene>
<evidence type="ECO:0000256" key="1">
    <source>
        <dbReference type="SAM" id="MobiDB-lite"/>
    </source>
</evidence>
<accession>A0A7Y9FL53</accession>
<dbReference type="AlphaFoldDB" id="A0A7Y9FL53"/>
<keyword evidence="3" id="KW-1185">Reference proteome</keyword>
<comment type="caution">
    <text evidence="2">The sequence shown here is derived from an EMBL/GenBank/DDBJ whole genome shotgun (WGS) entry which is preliminary data.</text>
</comment>
<dbReference type="Proteomes" id="UP000517753">
    <property type="component" value="Unassembled WGS sequence"/>
</dbReference>
<evidence type="ECO:0000313" key="2">
    <source>
        <dbReference type="EMBL" id="NYD89280.1"/>
    </source>
</evidence>
<reference evidence="2 3" key="1">
    <citation type="submission" date="2020-07" db="EMBL/GenBank/DDBJ databases">
        <authorList>
            <person name="Partida-Martinez L."/>
            <person name="Huntemann M."/>
            <person name="Clum A."/>
            <person name="Wang J."/>
            <person name="Palaniappan K."/>
            <person name="Ritter S."/>
            <person name="Chen I.-M."/>
            <person name="Stamatis D."/>
            <person name="Reddy T."/>
            <person name="O'Malley R."/>
            <person name="Daum C."/>
            <person name="Shapiro N."/>
            <person name="Ivanova N."/>
            <person name="Kyrpides N."/>
            <person name="Woyke T."/>
        </authorList>
    </citation>
    <scope>NUCLEOTIDE SEQUENCE [LARGE SCALE GENOMIC DNA]</scope>
    <source>
        <strain evidence="2 3">AS2.3</strain>
    </source>
</reference>
<feature type="compositionally biased region" description="Polar residues" evidence="1">
    <location>
        <begin position="1"/>
        <end position="12"/>
    </location>
</feature>
<evidence type="ECO:0000313" key="3">
    <source>
        <dbReference type="Proteomes" id="UP000517753"/>
    </source>
</evidence>